<dbReference type="RefSeq" id="WP_269598299.1">
    <property type="nucleotide sequence ID" value="NZ_CP114584.1"/>
</dbReference>
<dbReference type="PANTHER" id="PTHR43798:SF33">
    <property type="entry name" value="HYDROLASE, PUTATIVE (AFU_ORTHOLOGUE AFUA_2G14860)-RELATED"/>
    <property type="match status" value="1"/>
</dbReference>
<dbReference type="InterPro" id="IPR029058">
    <property type="entry name" value="AB_hydrolase_fold"/>
</dbReference>
<dbReference type="Proteomes" id="UP001164676">
    <property type="component" value="Chromosome"/>
</dbReference>
<reference evidence="2" key="1">
    <citation type="submission" date="2022-09" db="EMBL/GenBank/DDBJ databases">
        <authorList>
            <person name="Li Z.-J."/>
        </authorList>
    </citation>
    <scope>NUCLEOTIDE SEQUENCE</scope>
    <source>
        <strain evidence="2">TGB10</strain>
    </source>
</reference>
<keyword evidence="3" id="KW-1185">Reference proteome</keyword>
<dbReference type="Pfam" id="PF00561">
    <property type="entry name" value="Abhydrolase_1"/>
    <property type="match status" value="1"/>
</dbReference>
<dbReference type="EMBL" id="CP114584">
    <property type="protein sequence ID" value="WBA15674.1"/>
    <property type="molecule type" value="Genomic_DNA"/>
</dbReference>
<dbReference type="InterPro" id="IPR050266">
    <property type="entry name" value="AB_hydrolase_sf"/>
</dbReference>
<keyword evidence="2" id="KW-0378">Hydrolase</keyword>
<gene>
    <name evidence="2" type="ORF">N7E60_05215</name>
</gene>
<sequence>MMHSPLSAQLDEALQANPAMIGLSSGLEPLTLSLASTRVTGAARPAAIGAPTLVMLHGWQDNLASFHALVPYLPREWGLLLFDWPGHGLSEHKLGDYYYPFYDYLDDLHQVLHQQRFSGPLILVGHSLGGLVASCYAAAFPDRIAALVMIEALGPMAEPAQQITNRLAKSLDQRLKQRQKRQRYFDSAFQALQLRASINKVAAEPLLPLVARGLMETPQGITWRHDPHLRGDALYRMSPAHCESIIRAIHCPALAIRGTYGYPALRSQDAQQRMHGFRQLQVVDLPGTHHCHLQQPQQAASWVTDFVTKIQTRT</sequence>
<evidence type="ECO:0000313" key="2">
    <source>
        <dbReference type="EMBL" id="WBA15674.1"/>
    </source>
</evidence>
<proteinExistence type="predicted"/>
<name>A0ABY7LGM5_9GAMM</name>
<accession>A0ABY7LGM5</accession>
<evidence type="ECO:0000313" key="3">
    <source>
        <dbReference type="Proteomes" id="UP001164676"/>
    </source>
</evidence>
<dbReference type="PRINTS" id="PR00111">
    <property type="entry name" value="ABHYDROLASE"/>
</dbReference>
<protein>
    <submittedName>
        <fullName evidence="2">Alpha/beta hydrolase</fullName>
    </submittedName>
</protein>
<feature type="domain" description="AB hydrolase-1" evidence="1">
    <location>
        <begin position="51"/>
        <end position="194"/>
    </location>
</feature>
<dbReference type="Gene3D" id="3.40.50.1820">
    <property type="entry name" value="alpha/beta hydrolase"/>
    <property type="match status" value="1"/>
</dbReference>
<organism evidence="2 3">
    <name type="scientific">Salinivibrio proteolyticus</name>
    <dbReference type="NCBI Taxonomy" id="334715"/>
    <lineage>
        <taxon>Bacteria</taxon>
        <taxon>Pseudomonadati</taxon>
        <taxon>Pseudomonadota</taxon>
        <taxon>Gammaproteobacteria</taxon>
        <taxon>Vibrionales</taxon>
        <taxon>Vibrionaceae</taxon>
        <taxon>Salinivibrio</taxon>
    </lineage>
</organism>
<dbReference type="InterPro" id="IPR000073">
    <property type="entry name" value="AB_hydrolase_1"/>
</dbReference>
<dbReference type="GO" id="GO:0016787">
    <property type="term" value="F:hydrolase activity"/>
    <property type="evidence" value="ECO:0007669"/>
    <property type="project" value="UniProtKB-KW"/>
</dbReference>
<dbReference type="PANTHER" id="PTHR43798">
    <property type="entry name" value="MONOACYLGLYCEROL LIPASE"/>
    <property type="match status" value="1"/>
</dbReference>
<evidence type="ECO:0000259" key="1">
    <source>
        <dbReference type="Pfam" id="PF00561"/>
    </source>
</evidence>
<dbReference type="SUPFAM" id="SSF53474">
    <property type="entry name" value="alpha/beta-Hydrolases"/>
    <property type="match status" value="1"/>
</dbReference>